<organism evidence="1">
    <name type="scientific">marine sediment metagenome</name>
    <dbReference type="NCBI Taxonomy" id="412755"/>
    <lineage>
        <taxon>unclassified sequences</taxon>
        <taxon>metagenomes</taxon>
        <taxon>ecological metagenomes</taxon>
    </lineage>
</organism>
<accession>A0A0F9BGD8</accession>
<dbReference type="AlphaFoldDB" id="A0A0F9BGD8"/>
<dbReference type="EMBL" id="LAZR01041075">
    <property type="protein sequence ID" value="KKL12907.1"/>
    <property type="molecule type" value="Genomic_DNA"/>
</dbReference>
<gene>
    <name evidence="1" type="ORF">LCGC14_2531050</name>
</gene>
<proteinExistence type="predicted"/>
<reference evidence="1" key="1">
    <citation type="journal article" date="2015" name="Nature">
        <title>Complex archaea that bridge the gap between prokaryotes and eukaryotes.</title>
        <authorList>
            <person name="Spang A."/>
            <person name="Saw J.H."/>
            <person name="Jorgensen S.L."/>
            <person name="Zaremba-Niedzwiedzka K."/>
            <person name="Martijn J."/>
            <person name="Lind A.E."/>
            <person name="van Eijk R."/>
            <person name="Schleper C."/>
            <person name="Guy L."/>
            <person name="Ettema T.J."/>
        </authorList>
    </citation>
    <scope>NUCLEOTIDE SEQUENCE</scope>
</reference>
<protein>
    <submittedName>
        <fullName evidence="1">Uncharacterized protein</fullName>
    </submittedName>
</protein>
<name>A0A0F9BGD8_9ZZZZ</name>
<sequence>MLTATIELTGKTTSELELAAQEATKKIAQGCYGGGDSNDDGSYFFNVCGQEGAVTFDDD</sequence>
<comment type="caution">
    <text evidence="1">The sequence shown here is derived from an EMBL/GenBank/DDBJ whole genome shotgun (WGS) entry which is preliminary data.</text>
</comment>
<evidence type="ECO:0000313" key="1">
    <source>
        <dbReference type="EMBL" id="KKL12907.1"/>
    </source>
</evidence>